<reference evidence="1" key="2">
    <citation type="journal article" date="2015" name="Fish Shellfish Immunol.">
        <title>Early steps in the European eel (Anguilla anguilla)-Vibrio vulnificus interaction in the gills: Role of the RtxA13 toxin.</title>
        <authorList>
            <person name="Callol A."/>
            <person name="Pajuelo D."/>
            <person name="Ebbesson L."/>
            <person name="Teles M."/>
            <person name="MacKenzie S."/>
            <person name="Amaro C."/>
        </authorList>
    </citation>
    <scope>NUCLEOTIDE SEQUENCE</scope>
</reference>
<protein>
    <submittedName>
        <fullName evidence="1">Uncharacterized protein</fullName>
    </submittedName>
</protein>
<organism evidence="1">
    <name type="scientific">Anguilla anguilla</name>
    <name type="common">European freshwater eel</name>
    <name type="synonym">Muraena anguilla</name>
    <dbReference type="NCBI Taxonomy" id="7936"/>
    <lineage>
        <taxon>Eukaryota</taxon>
        <taxon>Metazoa</taxon>
        <taxon>Chordata</taxon>
        <taxon>Craniata</taxon>
        <taxon>Vertebrata</taxon>
        <taxon>Euteleostomi</taxon>
        <taxon>Actinopterygii</taxon>
        <taxon>Neopterygii</taxon>
        <taxon>Teleostei</taxon>
        <taxon>Anguilliformes</taxon>
        <taxon>Anguillidae</taxon>
        <taxon>Anguilla</taxon>
    </lineage>
</organism>
<name>A0A0E9QCC0_ANGAN</name>
<dbReference type="AlphaFoldDB" id="A0A0E9QCC0"/>
<evidence type="ECO:0000313" key="1">
    <source>
        <dbReference type="EMBL" id="JAH13965.1"/>
    </source>
</evidence>
<dbReference type="EMBL" id="GBXM01094612">
    <property type="protein sequence ID" value="JAH13965.1"/>
    <property type="molecule type" value="Transcribed_RNA"/>
</dbReference>
<sequence length="18" mass="1983">MKITVTLGWSTLRVPPSP</sequence>
<reference evidence="1" key="1">
    <citation type="submission" date="2014-11" db="EMBL/GenBank/DDBJ databases">
        <authorList>
            <person name="Amaro Gonzalez C."/>
        </authorList>
    </citation>
    <scope>NUCLEOTIDE SEQUENCE</scope>
</reference>
<accession>A0A0E9QCC0</accession>
<proteinExistence type="predicted"/>